<evidence type="ECO:0000259" key="4">
    <source>
        <dbReference type="SMART" id="SM01005"/>
    </source>
</evidence>
<keyword evidence="5" id="KW-0436">Ligase</keyword>
<feature type="domain" description="Alanine racemase C-terminal" evidence="4">
    <location>
        <begin position="375"/>
        <end position="499"/>
    </location>
</feature>
<gene>
    <name evidence="5" type="ORF">MNBD_BACTEROID01-1241</name>
</gene>
<keyword evidence="3 5" id="KW-0413">Isomerase</keyword>
<name>A0A3B0T3L5_9ZZZZ</name>
<dbReference type="GO" id="GO:0008784">
    <property type="term" value="F:alanine racemase activity"/>
    <property type="evidence" value="ECO:0007669"/>
    <property type="project" value="UniProtKB-EC"/>
</dbReference>
<evidence type="ECO:0000256" key="2">
    <source>
        <dbReference type="ARBA" id="ARBA00022898"/>
    </source>
</evidence>
<dbReference type="PANTHER" id="PTHR30511:SF0">
    <property type="entry name" value="ALANINE RACEMASE, CATABOLIC-RELATED"/>
    <property type="match status" value="1"/>
</dbReference>
<dbReference type="SUPFAM" id="SSF50621">
    <property type="entry name" value="Alanine racemase C-terminal domain-like"/>
    <property type="match status" value="1"/>
</dbReference>
<dbReference type="PANTHER" id="PTHR30511">
    <property type="entry name" value="ALANINE RACEMASE"/>
    <property type="match status" value="1"/>
</dbReference>
<dbReference type="EMBL" id="UOEP01000003">
    <property type="protein sequence ID" value="VAW12538.1"/>
    <property type="molecule type" value="Genomic_DNA"/>
</dbReference>
<dbReference type="GO" id="GO:0030632">
    <property type="term" value="P:D-alanine biosynthetic process"/>
    <property type="evidence" value="ECO:0007669"/>
    <property type="project" value="TreeGrafter"/>
</dbReference>
<dbReference type="InterPro" id="IPR029066">
    <property type="entry name" value="PLP-binding_barrel"/>
</dbReference>
<dbReference type="NCBIfam" id="TIGR00492">
    <property type="entry name" value="alr"/>
    <property type="match status" value="1"/>
</dbReference>
<sequence length="503" mass="55731">MRLKIEHAINNCILISDSSGQGASHIETILQNVDFLIDGDTREKVIIFSGIDMQETGHDWYEGINMRLKKAGFSYFIGIGPGFITYASIFDIDKYLYSSFEEFLSHFNKKQFTDATIIITGGNKPVLQQIASLLQLNAYQTVFEVGLNAMAENLDSFRSFLKPTTKIMVMVKAFSYGTGTVEVAKFLQKQQVAYLGVAIADEGVLLRKEGVSASIAVMNPEKQSFPKIIDYRLEPCIYTLPLLIEFTRFLAREGITGFPVHIKLDTGMNRLGFKGRQQLAEAAEMIKKSGNIKVLSVFSHLAGSDDAVFDAFTLEQFEEFTTLSELFISNFSYKIGRHILNSSGIERFPEYQFDMARLGIGLYGVSRTGLNLKSIGTLKTTISQIKAVPGDETVGYSRKGVIDGPSNIATIPIGYGDGYSRIFGNRNARVYVNGLYAPVIGNVCMDMCMIDITGIEAEVGDEVELFGSHVTIFELAEKAATIPYEILTNIAKRVKRVYILDAG</sequence>
<keyword evidence="2" id="KW-0663">Pyridoxal phosphate</keyword>
<protein>
    <submittedName>
        <fullName evidence="5">UDP-N-acetylmuramoyl-tripeptide--D-alanyl-D-alanine ligase / Alanine racemase</fullName>
        <ecNumber evidence="5">5.1.1.1</ecNumber>
        <ecNumber evidence="5">6.3.2.10</ecNumber>
    </submittedName>
</protein>
<dbReference type="GO" id="GO:0047480">
    <property type="term" value="F:UDP-N-acetylmuramoyl-tripeptide-D-alanyl-D-alanine ligase activity"/>
    <property type="evidence" value="ECO:0007669"/>
    <property type="project" value="UniProtKB-EC"/>
</dbReference>
<dbReference type="GO" id="GO:0030170">
    <property type="term" value="F:pyridoxal phosphate binding"/>
    <property type="evidence" value="ECO:0007669"/>
    <property type="project" value="TreeGrafter"/>
</dbReference>
<dbReference type="AlphaFoldDB" id="A0A3B0T3L5"/>
<dbReference type="Pfam" id="PF00842">
    <property type="entry name" value="Ala_racemase_C"/>
    <property type="match status" value="1"/>
</dbReference>
<evidence type="ECO:0000256" key="1">
    <source>
        <dbReference type="ARBA" id="ARBA00001933"/>
    </source>
</evidence>
<dbReference type="GO" id="GO:0005829">
    <property type="term" value="C:cytosol"/>
    <property type="evidence" value="ECO:0007669"/>
    <property type="project" value="TreeGrafter"/>
</dbReference>
<dbReference type="InterPro" id="IPR000821">
    <property type="entry name" value="Ala_racemase"/>
</dbReference>
<dbReference type="EC" id="6.3.2.10" evidence="5"/>
<dbReference type="PRINTS" id="PR00992">
    <property type="entry name" value="ALARACEMASE"/>
</dbReference>
<dbReference type="InterPro" id="IPR001608">
    <property type="entry name" value="Ala_racemase_N"/>
</dbReference>
<dbReference type="SMART" id="SM01005">
    <property type="entry name" value="Ala_racemase_C"/>
    <property type="match status" value="1"/>
</dbReference>
<dbReference type="SUPFAM" id="SSF51419">
    <property type="entry name" value="PLP-binding barrel"/>
    <property type="match status" value="1"/>
</dbReference>
<organism evidence="5">
    <name type="scientific">hydrothermal vent metagenome</name>
    <dbReference type="NCBI Taxonomy" id="652676"/>
    <lineage>
        <taxon>unclassified sequences</taxon>
        <taxon>metagenomes</taxon>
        <taxon>ecological metagenomes</taxon>
    </lineage>
</organism>
<reference evidence="5" key="1">
    <citation type="submission" date="2018-06" db="EMBL/GenBank/DDBJ databases">
        <authorList>
            <person name="Zhirakovskaya E."/>
        </authorList>
    </citation>
    <scope>NUCLEOTIDE SEQUENCE</scope>
</reference>
<accession>A0A3B0T3L5</accession>
<dbReference type="EC" id="5.1.1.1" evidence="5"/>
<proteinExistence type="inferred from homology"/>
<dbReference type="Gene3D" id="3.20.20.10">
    <property type="entry name" value="Alanine racemase"/>
    <property type="match status" value="1"/>
</dbReference>
<evidence type="ECO:0000256" key="3">
    <source>
        <dbReference type="ARBA" id="ARBA00023235"/>
    </source>
</evidence>
<dbReference type="Pfam" id="PF01168">
    <property type="entry name" value="Ala_racemase_N"/>
    <property type="match status" value="1"/>
</dbReference>
<dbReference type="Gene3D" id="2.40.37.10">
    <property type="entry name" value="Lyase, Ornithine Decarboxylase, Chain A, domain 1"/>
    <property type="match status" value="1"/>
</dbReference>
<dbReference type="InterPro" id="IPR011079">
    <property type="entry name" value="Ala_racemase_C"/>
</dbReference>
<evidence type="ECO:0000313" key="5">
    <source>
        <dbReference type="EMBL" id="VAW12538.1"/>
    </source>
</evidence>
<dbReference type="CDD" id="cd00430">
    <property type="entry name" value="PLPDE_III_AR"/>
    <property type="match status" value="1"/>
</dbReference>
<comment type="cofactor">
    <cofactor evidence="1">
        <name>pyridoxal 5'-phosphate</name>
        <dbReference type="ChEBI" id="CHEBI:597326"/>
    </cofactor>
</comment>
<dbReference type="HAMAP" id="MF_01201">
    <property type="entry name" value="Ala_racemase"/>
    <property type="match status" value="1"/>
</dbReference>
<dbReference type="InterPro" id="IPR009006">
    <property type="entry name" value="Ala_racemase/Decarboxylase_C"/>
</dbReference>